<evidence type="ECO:0000313" key="2">
    <source>
        <dbReference type="EMBL" id="EHI11883.1"/>
    </source>
</evidence>
<dbReference type="RefSeq" id="WP_003926147.1">
    <property type="nucleotide sequence ID" value="NZ_AGVE01000046.1"/>
</dbReference>
<dbReference type="InterPro" id="IPR003779">
    <property type="entry name" value="CMD-like"/>
</dbReference>
<accession>G7CGC3</accession>
<dbReference type="SUPFAM" id="SSF69118">
    <property type="entry name" value="AhpD-like"/>
    <property type="match status" value="1"/>
</dbReference>
<dbReference type="eggNOG" id="COG2128">
    <property type="taxonomic scope" value="Bacteria"/>
</dbReference>
<dbReference type="Gene3D" id="1.20.1290.10">
    <property type="entry name" value="AhpD-like"/>
    <property type="match status" value="1"/>
</dbReference>
<feature type="domain" description="Carboxymuconolactone decarboxylase-like" evidence="1">
    <location>
        <begin position="44"/>
        <end position="127"/>
    </location>
</feature>
<dbReference type="InterPro" id="IPR029032">
    <property type="entry name" value="AhpD-like"/>
</dbReference>
<organism evidence="2 3">
    <name type="scientific">Mycolicibacterium thermoresistibile (strain ATCC 19527 / DSM 44167 / CIP 105390 / JCM 6362 / NCTC 10409 / 316)</name>
    <name type="common">Mycobacterium thermoresistibile</name>
    <dbReference type="NCBI Taxonomy" id="1078020"/>
    <lineage>
        <taxon>Bacteria</taxon>
        <taxon>Bacillati</taxon>
        <taxon>Actinomycetota</taxon>
        <taxon>Actinomycetes</taxon>
        <taxon>Mycobacteriales</taxon>
        <taxon>Mycobacteriaceae</taxon>
        <taxon>Mycolicibacterium</taxon>
    </lineage>
</organism>
<dbReference type="PANTHER" id="PTHR34846:SF5">
    <property type="entry name" value="CARBOXYMUCONOLACTONE DECARBOXYLASE-LIKE DOMAIN-CONTAINING PROTEIN"/>
    <property type="match status" value="1"/>
</dbReference>
<sequence>MRLAPLPAEQWDDEVLSALAVMLPEERRNPDGAGTALSTLVRHPRLTKAFLRFSNHLLFRSTLPPRLRELAVLRVAHRRSCDYEWAHHVFIGKAEGLTDDDIAGVQRGAVDDPFDQAVLDAVDELEEHYRISDATWATLGARLDERQLMDLVFTVGCYGLMAMAYNTFGITPETGR</sequence>
<dbReference type="PANTHER" id="PTHR34846">
    <property type="entry name" value="4-CARBOXYMUCONOLACTONE DECARBOXYLASE FAMILY PROTEIN (AFU_ORTHOLOGUE AFUA_6G11590)"/>
    <property type="match status" value="1"/>
</dbReference>
<gene>
    <name evidence="2" type="ORF">KEK_13328</name>
</gene>
<evidence type="ECO:0000259" key="1">
    <source>
        <dbReference type="Pfam" id="PF02627"/>
    </source>
</evidence>
<proteinExistence type="predicted"/>
<evidence type="ECO:0000313" key="3">
    <source>
        <dbReference type="Proteomes" id="UP000004915"/>
    </source>
</evidence>
<comment type="caution">
    <text evidence="2">The sequence shown here is derived from an EMBL/GenBank/DDBJ whole genome shotgun (WGS) entry which is preliminary data.</text>
</comment>
<keyword evidence="3" id="KW-1185">Reference proteome</keyword>
<dbReference type="Pfam" id="PF02627">
    <property type="entry name" value="CMD"/>
    <property type="match status" value="1"/>
</dbReference>
<dbReference type="GO" id="GO:0051920">
    <property type="term" value="F:peroxiredoxin activity"/>
    <property type="evidence" value="ECO:0007669"/>
    <property type="project" value="InterPro"/>
</dbReference>
<dbReference type="AlphaFoldDB" id="G7CGC3"/>
<protein>
    <submittedName>
        <fullName evidence="2">Carboxymuconolactone decarboxylase</fullName>
    </submittedName>
</protein>
<dbReference type="PATRIC" id="fig|1078020.3.peg.2621"/>
<reference evidence="2 3" key="1">
    <citation type="submission" date="2011-11" db="EMBL/GenBank/DDBJ databases">
        <authorList>
            <consortium name="Tuberculosis Structural Genomics Consortium"/>
            <person name="Ioerger T.R."/>
        </authorList>
    </citation>
    <scope>NUCLEOTIDE SEQUENCE [LARGE SCALE GENOMIC DNA]</scope>
    <source>
        <strain evidence="3">ATCC 19527 / DSM 44167 / CIP 105390 / JCM 6362 / NCTC 10409 / 316</strain>
    </source>
</reference>
<name>G7CGC3_MYCT3</name>
<dbReference type="EMBL" id="AGVE01000046">
    <property type="protein sequence ID" value="EHI11883.1"/>
    <property type="molecule type" value="Genomic_DNA"/>
</dbReference>
<dbReference type="Proteomes" id="UP000004915">
    <property type="component" value="Unassembled WGS sequence"/>
</dbReference>